<reference evidence="1 2" key="1">
    <citation type="submission" date="2020-08" db="EMBL/GenBank/DDBJ databases">
        <title>A Genomic Blueprint of the Chicken Gut Microbiome.</title>
        <authorList>
            <person name="Gilroy R."/>
            <person name="Ravi A."/>
            <person name="Getino M."/>
            <person name="Pursley I."/>
            <person name="Horton D.L."/>
            <person name="Alikhan N.-F."/>
            <person name="Baker D."/>
            <person name="Gharbi K."/>
            <person name="Hall N."/>
            <person name="Watson M."/>
            <person name="Adriaenssens E.M."/>
            <person name="Foster-Nyarko E."/>
            <person name="Jarju S."/>
            <person name="Secka A."/>
            <person name="Antonio M."/>
            <person name="Oren A."/>
            <person name="Chaudhuri R."/>
            <person name="La Ragione R.M."/>
            <person name="Hildebrand F."/>
            <person name="Pallen M.J."/>
        </authorList>
    </citation>
    <scope>NUCLEOTIDE SEQUENCE [LARGE SCALE GENOMIC DNA]</scope>
    <source>
        <strain evidence="1 2">Sa5YUA1</strain>
    </source>
</reference>
<sequence length="70" mass="8070">MSEHIEYMKEKTSIDVLLNNGYTIKSITENLSGAFVEFERITGSKIHSETLHILTADARKYFSVHLINRK</sequence>
<evidence type="ECO:0000313" key="2">
    <source>
        <dbReference type="Proteomes" id="UP000657931"/>
    </source>
</evidence>
<proteinExistence type="predicted"/>
<dbReference type="EMBL" id="JACSQT010000005">
    <property type="protein sequence ID" value="MBD7937829.1"/>
    <property type="molecule type" value="Genomic_DNA"/>
</dbReference>
<evidence type="ECO:0000313" key="1">
    <source>
        <dbReference type="EMBL" id="MBD7937829.1"/>
    </source>
</evidence>
<name>A0ABR8QQZ7_9BACI</name>
<dbReference type="RefSeq" id="WP_191814397.1">
    <property type="nucleotide sequence ID" value="NZ_JACSQT010000005.1"/>
</dbReference>
<keyword evidence="2" id="KW-1185">Reference proteome</keyword>
<dbReference type="Proteomes" id="UP000657931">
    <property type="component" value="Unassembled WGS sequence"/>
</dbReference>
<accession>A0ABR8QQZ7</accession>
<gene>
    <name evidence="1" type="ORF">H9655_12425</name>
</gene>
<protein>
    <submittedName>
        <fullName evidence="1">Uncharacterized protein</fullName>
    </submittedName>
</protein>
<comment type="caution">
    <text evidence="1">The sequence shown here is derived from an EMBL/GenBank/DDBJ whole genome shotgun (WGS) entry which is preliminary data.</text>
</comment>
<organism evidence="1 2">
    <name type="scientific">Cytobacillus stercorigallinarum</name>
    <dbReference type="NCBI Taxonomy" id="2762240"/>
    <lineage>
        <taxon>Bacteria</taxon>
        <taxon>Bacillati</taxon>
        <taxon>Bacillota</taxon>
        <taxon>Bacilli</taxon>
        <taxon>Bacillales</taxon>
        <taxon>Bacillaceae</taxon>
        <taxon>Cytobacillus</taxon>
    </lineage>
</organism>